<dbReference type="AlphaFoldDB" id="A0A0M8ZNL6"/>
<feature type="compositionally biased region" description="Basic and acidic residues" evidence="1">
    <location>
        <begin position="24"/>
        <end position="33"/>
    </location>
</feature>
<feature type="compositionally biased region" description="Basic and acidic residues" evidence="1">
    <location>
        <begin position="166"/>
        <end position="176"/>
    </location>
</feature>
<feature type="compositionally biased region" description="Basic residues" evidence="1">
    <location>
        <begin position="195"/>
        <end position="207"/>
    </location>
</feature>
<gene>
    <name evidence="2" type="ORF">WN51_07940</name>
</gene>
<feature type="region of interest" description="Disordered" evidence="1">
    <location>
        <begin position="166"/>
        <end position="219"/>
    </location>
</feature>
<reference evidence="2 3" key="1">
    <citation type="submission" date="2015-07" db="EMBL/GenBank/DDBJ databases">
        <title>The genome of Melipona quadrifasciata.</title>
        <authorList>
            <person name="Pan H."/>
            <person name="Kapheim K."/>
        </authorList>
    </citation>
    <scope>NUCLEOTIDE SEQUENCE [LARGE SCALE GENOMIC DNA]</scope>
    <source>
        <strain evidence="2">0111107301</strain>
        <tissue evidence="2">Whole body</tissue>
    </source>
</reference>
<evidence type="ECO:0000313" key="3">
    <source>
        <dbReference type="Proteomes" id="UP000053105"/>
    </source>
</evidence>
<keyword evidence="3" id="KW-1185">Reference proteome</keyword>
<feature type="region of interest" description="Disordered" evidence="1">
    <location>
        <begin position="94"/>
        <end position="118"/>
    </location>
</feature>
<name>A0A0M8ZNL6_9HYME</name>
<evidence type="ECO:0000256" key="1">
    <source>
        <dbReference type="SAM" id="MobiDB-lite"/>
    </source>
</evidence>
<organism evidence="2 3">
    <name type="scientific">Melipona quadrifasciata</name>
    <dbReference type="NCBI Taxonomy" id="166423"/>
    <lineage>
        <taxon>Eukaryota</taxon>
        <taxon>Metazoa</taxon>
        <taxon>Ecdysozoa</taxon>
        <taxon>Arthropoda</taxon>
        <taxon>Hexapoda</taxon>
        <taxon>Insecta</taxon>
        <taxon>Pterygota</taxon>
        <taxon>Neoptera</taxon>
        <taxon>Endopterygota</taxon>
        <taxon>Hymenoptera</taxon>
        <taxon>Apocrita</taxon>
        <taxon>Aculeata</taxon>
        <taxon>Apoidea</taxon>
        <taxon>Anthophila</taxon>
        <taxon>Apidae</taxon>
        <taxon>Melipona</taxon>
    </lineage>
</organism>
<sequence>MSLGKVKLRLNKFRGQREENWRNGEIAERKERSTGQLFGTQTSRNWSDQSESFPVHLGSGWTELVAARSSQSTRRRVAVGGDRGWVAGWLDAVSSAPDNATPTRGLPKLPRESRDPNQPIANFRCISVAPEGPIFWVSPAKITDVDFVSKILECSNFGTKLTAEKCEPAEKAERGRTGRTCPLDAIALSTERKTPQLRKRGRSRGRKEKGERRKEKGDEARLYGHAHAQASPAVGPVACAAAGNCGGGDRGFTPPPPSSSSPLPRRGWRGVDQYVKIESDATHPAPLAPFEPQPLPGPAEGIAAQSTDLSPTHHFLRTLRGTRPATFPNRRPYGIRFVTANSPY</sequence>
<proteinExistence type="predicted"/>
<accession>A0A0M8ZNL6</accession>
<dbReference type="Proteomes" id="UP000053105">
    <property type="component" value="Unassembled WGS sequence"/>
</dbReference>
<feature type="compositionally biased region" description="Basic and acidic residues" evidence="1">
    <location>
        <begin position="208"/>
        <end position="219"/>
    </location>
</feature>
<protein>
    <submittedName>
        <fullName evidence="2">Uncharacterized protein</fullName>
    </submittedName>
</protein>
<dbReference type="EMBL" id="KQ435964">
    <property type="protein sequence ID" value="KOX67960.1"/>
    <property type="molecule type" value="Genomic_DNA"/>
</dbReference>
<evidence type="ECO:0000313" key="2">
    <source>
        <dbReference type="EMBL" id="KOX67960.1"/>
    </source>
</evidence>
<feature type="region of interest" description="Disordered" evidence="1">
    <location>
        <begin position="24"/>
        <end position="51"/>
    </location>
</feature>
<feature type="compositionally biased region" description="Polar residues" evidence="1">
    <location>
        <begin position="34"/>
        <end position="51"/>
    </location>
</feature>